<sequence>MMRPRNGERVMRAVCIESFRPAAEVVVSEVATPEPGPGEVRVRIAYAGVNPVDWKICQGAMQAVFPHRFPLTLGWDASGVVDRVGPGVSRLQPGRRVMGYCRQYGTPVERGTYAEYICVPEDLLVPVPDGLSLKAAASLPLPFLTARQALIEAGGLKAGETVAIVGAAGGVGSLAVQIARLQGARVLAYSRPGSEAYLTALGADRVLGNLSLFDADALGGEQPDLIFDCIGGEALSAALERVRSGGRVVTITGEPDVRRADERGVRAERIVAKANRGHLEQLAELCERGQLQLPQIEAMPLEAVAEALGRSQRSAVRGKLVLEVAP</sequence>
<evidence type="ECO:0000313" key="4">
    <source>
        <dbReference type="Proteomes" id="UP000634522"/>
    </source>
</evidence>
<dbReference type="Pfam" id="PF13602">
    <property type="entry name" value="ADH_zinc_N_2"/>
    <property type="match status" value="1"/>
</dbReference>
<dbReference type="PANTHER" id="PTHR44154:SF1">
    <property type="entry name" value="QUINONE OXIDOREDUCTASE"/>
    <property type="match status" value="1"/>
</dbReference>
<comment type="caution">
    <text evidence="3">The sequence shown here is derived from an EMBL/GenBank/DDBJ whole genome shotgun (WGS) entry which is preliminary data.</text>
</comment>
<protein>
    <submittedName>
        <fullName evidence="3">Zinc-binding dehydrogenase</fullName>
    </submittedName>
</protein>
<dbReference type="EMBL" id="WTVS01000009">
    <property type="protein sequence ID" value="NMF96942.1"/>
    <property type="molecule type" value="Genomic_DNA"/>
</dbReference>
<dbReference type="InterPro" id="IPR020843">
    <property type="entry name" value="ER"/>
</dbReference>
<dbReference type="InterPro" id="IPR051603">
    <property type="entry name" value="Zinc-ADH_QOR/CCCR"/>
</dbReference>
<dbReference type="PANTHER" id="PTHR44154">
    <property type="entry name" value="QUINONE OXIDOREDUCTASE"/>
    <property type="match status" value="1"/>
</dbReference>
<feature type="domain" description="Enoyl reductase (ER)" evidence="2">
    <location>
        <begin position="18"/>
        <end position="322"/>
    </location>
</feature>
<organism evidence="3 4">
    <name type="scientific">Aromatoleum toluolicum</name>
    <dbReference type="NCBI Taxonomy" id="90060"/>
    <lineage>
        <taxon>Bacteria</taxon>
        <taxon>Pseudomonadati</taxon>
        <taxon>Pseudomonadota</taxon>
        <taxon>Betaproteobacteria</taxon>
        <taxon>Rhodocyclales</taxon>
        <taxon>Rhodocyclaceae</taxon>
        <taxon>Aromatoleum</taxon>
    </lineage>
</organism>
<keyword evidence="4" id="KW-1185">Reference proteome</keyword>
<dbReference type="Gene3D" id="3.40.50.720">
    <property type="entry name" value="NAD(P)-binding Rossmann-like Domain"/>
    <property type="match status" value="1"/>
</dbReference>
<dbReference type="InterPro" id="IPR011032">
    <property type="entry name" value="GroES-like_sf"/>
</dbReference>
<evidence type="ECO:0000259" key="2">
    <source>
        <dbReference type="SMART" id="SM00829"/>
    </source>
</evidence>
<dbReference type="InterPro" id="IPR013154">
    <property type="entry name" value="ADH-like_N"/>
</dbReference>
<name>A0ABX1NCC3_9RHOO</name>
<dbReference type="SUPFAM" id="SSF51735">
    <property type="entry name" value="NAD(P)-binding Rossmann-fold domains"/>
    <property type="match status" value="1"/>
</dbReference>
<dbReference type="Proteomes" id="UP000634522">
    <property type="component" value="Unassembled WGS sequence"/>
</dbReference>
<dbReference type="Gene3D" id="3.90.180.10">
    <property type="entry name" value="Medium-chain alcohol dehydrogenases, catalytic domain"/>
    <property type="match status" value="1"/>
</dbReference>
<dbReference type="InterPro" id="IPR036291">
    <property type="entry name" value="NAD(P)-bd_dom_sf"/>
</dbReference>
<proteinExistence type="predicted"/>
<keyword evidence="1" id="KW-0521">NADP</keyword>
<evidence type="ECO:0000256" key="1">
    <source>
        <dbReference type="ARBA" id="ARBA00022857"/>
    </source>
</evidence>
<dbReference type="SUPFAM" id="SSF50129">
    <property type="entry name" value="GroES-like"/>
    <property type="match status" value="1"/>
</dbReference>
<dbReference type="CDD" id="cd05289">
    <property type="entry name" value="MDR_like_2"/>
    <property type="match status" value="1"/>
</dbReference>
<dbReference type="SMART" id="SM00829">
    <property type="entry name" value="PKS_ER"/>
    <property type="match status" value="1"/>
</dbReference>
<reference evidence="3 4" key="1">
    <citation type="submission" date="2019-12" db="EMBL/GenBank/DDBJ databases">
        <title>Comparative genomics gives insights into the taxonomy of the Azoarcus-Aromatoleum group and reveals separate origins of nif in the plant-associated Azoarcus and non-plant-associated Aromatoleum sub-groups.</title>
        <authorList>
            <person name="Lafos M."/>
            <person name="Maluk M."/>
            <person name="Batista M."/>
            <person name="Junghare M."/>
            <person name="Carmona M."/>
            <person name="Faoro H."/>
            <person name="Cruz L.M."/>
            <person name="Battistoni F."/>
            <person name="De Souza E."/>
            <person name="Pedrosa F."/>
            <person name="Chen W.-M."/>
            <person name="Poole P.S."/>
            <person name="Dixon R.A."/>
            <person name="James E.K."/>
        </authorList>
    </citation>
    <scope>NUCLEOTIDE SEQUENCE [LARGE SCALE GENOMIC DNA]</scope>
    <source>
        <strain evidence="3 4">T</strain>
    </source>
</reference>
<dbReference type="Pfam" id="PF08240">
    <property type="entry name" value="ADH_N"/>
    <property type="match status" value="1"/>
</dbReference>
<accession>A0ABX1NCC3</accession>
<evidence type="ECO:0000313" key="3">
    <source>
        <dbReference type="EMBL" id="NMF96942.1"/>
    </source>
</evidence>
<gene>
    <name evidence="3" type="ORF">GPA27_06025</name>
</gene>